<dbReference type="Proteomes" id="UP000192505">
    <property type="component" value="Unassembled WGS sequence"/>
</dbReference>
<protein>
    <submittedName>
        <fullName evidence="7">Uncharacterized protein</fullName>
    </submittedName>
</protein>
<dbReference type="GO" id="GO:0046819">
    <property type="term" value="P:protein secretion by the type V secretion system"/>
    <property type="evidence" value="ECO:0007669"/>
    <property type="project" value="TreeGrafter"/>
</dbReference>
<feature type="signal peptide" evidence="4">
    <location>
        <begin position="1"/>
        <end position="34"/>
    </location>
</feature>
<evidence type="ECO:0000313" key="8">
    <source>
        <dbReference type="Proteomes" id="UP000192505"/>
    </source>
</evidence>
<accession>A0A1W9L0I6</accession>
<feature type="domain" description="Haemolysin activator HlyB C-terminal" evidence="5">
    <location>
        <begin position="222"/>
        <end position="528"/>
    </location>
</feature>
<dbReference type="AlphaFoldDB" id="A0A1W9L0I6"/>
<evidence type="ECO:0000256" key="1">
    <source>
        <dbReference type="ARBA" id="ARBA00022452"/>
    </source>
</evidence>
<dbReference type="PANTHER" id="PTHR34597:SF1">
    <property type="entry name" value="HEME_HEMOPEXIN TRANSPORTER PROTEIN HUXB"/>
    <property type="match status" value="1"/>
</dbReference>
<name>A0A1W9L0I6_9BURK</name>
<dbReference type="GO" id="GO:0008320">
    <property type="term" value="F:protein transmembrane transporter activity"/>
    <property type="evidence" value="ECO:0007669"/>
    <property type="project" value="TreeGrafter"/>
</dbReference>
<comment type="caution">
    <text evidence="7">The sequence shown here is derived from an EMBL/GenBank/DDBJ whole genome shotgun (WGS) entry which is preliminary data.</text>
</comment>
<evidence type="ECO:0000256" key="4">
    <source>
        <dbReference type="SAM" id="SignalP"/>
    </source>
</evidence>
<evidence type="ECO:0000259" key="6">
    <source>
        <dbReference type="Pfam" id="PF08479"/>
    </source>
</evidence>
<dbReference type="InterPro" id="IPR013686">
    <property type="entry name" value="Polypept-transport_assoc_ShlB"/>
</dbReference>
<feature type="chain" id="PRO_5012258715" evidence="4">
    <location>
        <begin position="35"/>
        <end position="568"/>
    </location>
</feature>
<sequence length="568" mass="60946">MMTPTLTPTPKARHLQKLALSALIASTSISAAWAADATDAAAVLKLERDQIERALQERRLQQGAVTPQIDVLPAPAQPVASQVANIFLKRFEVGVSEILTAEEIRALLQPYEGRMVSLSELFDAVDGINALYVAMRMPTARAFLAPQEIKDGVVLVQLVEARVGAITLTGQQRLKSAFVNERLALKGGDLMSVPGLEQDLIRFNRLHGTQLRASVKPGADFGTTDVLLTAVEPPQFQNSLFVDNAGRYTVGEQRLGVMSRVNGLLGLDDELALSATGASGSESYYLGYAWPLNARDLMADVSLSKGSIDVVEGAFVPLDISGASQEISVGLSQPLLVDSERLWKVYGRLANKKSTSYFGGAAQQDVTVNVLTLGVSGLQQSQEGAWSLDVNLNHGSQNTAGQGDFLVLRANGVWLRNIGNRNQVVIRGGLQYSGEDLLPSSEQFQLGGSNSVRGYSEGLLSGREGYLLSAEFRHDIALPASFAASASGATRASVLAFLDHGGAFPFRPVGQEQTTSDDYLTSVGAGLQLDWGSRATLRLVLGFPQTTNSNEIKRQNPRLHAAFTVNWP</sequence>
<keyword evidence="1" id="KW-1134">Transmembrane beta strand</keyword>
<proteinExistence type="predicted"/>
<dbReference type="EMBL" id="MTEI01000001">
    <property type="protein sequence ID" value="OQW90138.1"/>
    <property type="molecule type" value="Genomic_DNA"/>
</dbReference>
<dbReference type="Pfam" id="PF03865">
    <property type="entry name" value="ShlB"/>
    <property type="match status" value="1"/>
</dbReference>
<dbReference type="Gene3D" id="3.10.20.310">
    <property type="entry name" value="membrane protein fhac"/>
    <property type="match status" value="1"/>
</dbReference>
<dbReference type="InterPro" id="IPR051544">
    <property type="entry name" value="TPS_OM_transporter"/>
</dbReference>
<dbReference type="Gene3D" id="2.40.160.50">
    <property type="entry name" value="membrane protein fhac: a member of the omp85/tpsb transporter family"/>
    <property type="match status" value="1"/>
</dbReference>
<evidence type="ECO:0000313" key="7">
    <source>
        <dbReference type="EMBL" id="OQW90138.1"/>
    </source>
</evidence>
<keyword evidence="1" id="KW-0472">Membrane</keyword>
<feature type="domain" description="Polypeptide-transport-associated ShlB-type" evidence="6">
    <location>
        <begin position="88"/>
        <end position="160"/>
    </location>
</feature>
<keyword evidence="2" id="KW-0812">Transmembrane</keyword>
<reference evidence="7 8" key="1">
    <citation type="submission" date="2017-01" db="EMBL/GenBank/DDBJ databases">
        <title>Novel large sulfur bacteria in the metagenomes of groundwater-fed chemosynthetic microbial mats in the Lake Huron basin.</title>
        <authorList>
            <person name="Sharrar A.M."/>
            <person name="Flood B.E."/>
            <person name="Bailey J.V."/>
            <person name="Jones D.S."/>
            <person name="Biddanda B."/>
            <person name="Ruberg S.A."/>
            <person name="Marcus D.N."/>
            <person name="Dick G.J."/>
        </authorList>
    </citation>
    <scope>NUCLEOTIDE SEQUENCE [LARGE SCALE GENOMIC DNA]</scope>
    <source>
        <strain evidence="7">A7</strain>
    </source>
</reference>
<keyword evidence="3" id="KW-0998">Cell outer membrane</keyword>
<dbReference type="InterPro" id="IPR005565">
    <property type="entry name" value="Hemolysn_activator_HlyB_C"/>
</dbReference>
<dbReference type="GO" id="GO:0098046">
    <property type="term" value="C:type V protein secretion system complex"/>
    <property type="evidence" value="ECO:0007669"/>
    <property type="project" value="TreeGrafter"/>
</dbReference>
<gene>
    <name evidence="7" type="ORF">BWK72_02675</name>
</gene>
<keyword evidence="4" id="KW-0732">Signal</keyword>
<evidence type="ECO:0000256" key="2">
    <source>
        <dbReference type="ARBA" id="ARBA00022692"/>
    </source>
</evidence>
<evidence type="ECO:0000259" key="5">
    <source>
        <dbReference type="Pfam" id="PF03865"/>
    </source>
</evidence>
<dbReference type="Pfam" id="PF08479">
    <property type="entry name" value="POTRA_2"/>
    <property type="match status" value="1"/>
</dbReference>
<organism evidence="7 8">
    <name type="scientific">Rhodoferax ferrireducens</name>
    <dbReference type="NCBI Taxonomy" id="192843"/>
    <lineage>
        <taxon>Bacteria</taxon>
        <taxon>Pseudomonadati</taxon>
        <taxon>Pseudomonadota</taxon>
        <taxon>Betaproteobacteria</taxon>
        <taxon>Burkholderiales</taxon>
        <taxon>Comamonadaceae</taxon>
        <taxon>Rhodoferax</taxon>
    </lineage>
</organism>
<evidence type="ECO:0000256" key="3">
    <source>
        <dbReference type="ARBA" id="ARBA00023237"/>
    </source>
</evidence>
<dbReference type="PANTHER" id="PTHR34597">
    <property type="entry name" value="SLR1661 PROTEIN"/>
    <property type="match status" value="1"/>
</dbReference>